<feature type="domain" description="VWFA" evidence="2">
    <location>
        <begin position="38"/>
        <end position="229"/>
    </location>
</feature>
<evidence type="ECO:0000313" key="4">
    <source>
        <dbReference type="Proteomes" id="UP000006562"/>
    </source>
</evidence>
<dbReference type="PROSITE" id="PS50234">
    <property type="entry name" value="VWFA"/>
    <property type="match status" value="1"/>
</dbReference>
<name>A0A9P1JKT0_BACAS</name>
<dbReference type="RefSeq" id="WP_013353901.1">
    <property type="nucleotide sequence ID" value="NC_014551.1"/>
</dbReference>
<reference evidence="3 4" key="1">
    <citation type="journal article" date="2011" name="Int. J. Syst. Evol. Microbiol.">
        <title>Relationship of Bacillus amyloliquefaciens clades associated with strains DSM 7T and FZB42T: a proposal for Bacillus amyloliquefaciens subsp. amyloliquefaciens subsp. nov. and Bacillus amyloliquefaciens subsp. plantarum subsp. nov. based on complete genome sequence comparisons.</title>
        <authorList>
            <person name="Borriss R."/>
            <person name="Chen X.H."/>
            <person name="Rueckert C."/>
            <person name="Blom J."/>
            <person name="Becker A."/>
            <person name="Baumgarth B."/>
            <person name="Fan B."/>
            <person name="Pukall R."/>
            <person name="Schumann P."/>
            <person name="Sproer C."/>
            <person name="Junge H."/>
            <person name="Vater J."/>
            <person name="Puhler A."/>
            <person name="Klenk H.P."/>
        </authorList>
    </citation>
    <scope>NUCLEOTIDE SEQUENCE [LARGE SCALE GENOMIC DNA]</scope>
    <source>
        <strain evidence="4">DSM 7</strain>
    </source>
</reference>
<accession>A0A9P1JKT0</accession>
<dbReference type="Pfam" id="PF00092">
    <property type="entry name" value="VWA"/>
    <property type="match status" value="1"/>
</dbReference>
<organism evidence="3 4">
    <name type="scientific">Bacillus amyloliquefaciens (strain ATCC 23350 / DSM 7 / BCRC 11601 / CCUG 28519 / NBRC 15535 / NRRL B-14393 / F)</name>
    <dbReference type="NCBI Taxonomy" id="692420"/>
    <lineage>
        <taxon>Bacteria</taxon>
        <taxon>Bacillati</taxon>
        <taxon>Bacillota</taxon>
        <taxon>Bacilli</taxon>
        <taxon>Bacillales</taxon>
        <taxon>Bacillaceae</taxon>
        <taxon>Bacillus</taxon>
        <taxon>Bacillus amyloliquefaciens group</taxon>
    </lineage>
</organism>
<dbReference type="Proteomes" id="UP000006562">
    <property type="component" value="Chromosome"/>
</dbReference>
<gene>
    <name evidence="3" type="primary">ywmC</name>
    <name evidence="3" type="ordered locus">BAMF_3511</name>
</gene>
<evidence type="ECO:0000313" key="3">
    <source>
        <dbReference type="EMBL" id="CBI44637.1"/>
    </source>
</evidence>
<reference evidence="4" key="2">
    <citation type="journal article" date="2011" name="J. Biotechnol.">
        <title>Genome sequence of B. amyloliquefaciens type strain DSM7(T) reveals differences to plant-associated B. amyloliquefaciens FZB42.</title>
        <authorList>
            <person name="Ruckert C."/>
            <person name="Blom J."/>
            <person name="Chen X."/>
            <person name="Reva O."/>
            <person name="Borriss R."/>
        </authorList>
    </citation>
    <scope>NUCLEOTIDE SEQUENCE [LARGE SCALE GENOMIC DNA]</scope>
    <source>
        <strain evidence="4">DSM 7</strain>
    </source>
</reference>
<dbReference type="EMBL" id="FN597644">
    <property type="protein sequence ID" value="CBI44637.1"/>
    <property type="molecule type" value="Genomic_DNA"/>
</dbReference>
<protein>
    <recommendedName>
        <fullName evidence="2">VWFA domain-containing protein</fullName>
    </recommendedName>
</protein>
<dbReference type="AlphaFoldDB" id="A0A9P1JKT0"/>
<feature type="chain" id="PRO_5040239690" description="VWFA domain-containing protein" evidence="1">
    <location>
        <begin position="24"/>
        <end position="229"/>
    </location>
</feature>
<dbReference type="InterPro" id="IPR002035">
    <property type="entry name" value="VWF_A"/>
</dbReference>
<keyword evidence="1" id="KW-0732">Signal</keyword>
<dbReference type="SMART" id="SM00327">
    <property type="entry name" value="VWA"/>
    <property type="match status" value="1"/>
</dbReference>
<evidence type="ECO:0000259" key="2">
    <source>
        <dbReference type="PROSITE" id="PS50234"/>
    </source>
</evidence>
<dbReference type="Gene3D" id="3.40.50.410">
    <property type="entry name" value="von Willebrand factor, type A domain"/>
    <property type="match status" value="1"/>
</dbReference>
<dbReference type="SUPFAM" id="SSF53300">
    <property type="entry name" value="vWA-like"/>
    <property type="match status" value="1"/>
</dbReference>
<proteinExistence type="predicted"/>
<sequence>MKKTFSLILMFGLLLTAASPAFAAENANENSFFKPKNNTAILLDASGSMAKRIDGVSKYNMAKDEIVRFADQIKSKSQVRMTVFGSEGNNKNSGKVQSCESIRGVYGFQRFDKQSFLNSLNGIGPTGWTPIAKALEDAKASFNGVHKLGSKSVYLLTDGEETCGGDPIKTAKELRKQHIKVNVIGFDFNEGFNGQLHAIAGAGGGKYYEAHSQKDMNRIFKLEASSLGE</sequence>
<feature type="signal peptide" evidence="1">
    <location>
        <begin position="1"/>
        <end position="23"/>
    </location>
</feature>
<dbReference type="InterPro" id="IPR036465">
    <property type="entry name" value="vWFA_dom_sf"/>
</dbReference>
<dbReference type="KEGG" id="bao:BAMF_3511"/>
<keyword evidence="4" id="KW-1185">Reference proteome</keyword>
<evidence type="ECO:0000256" key="1">
    <source>
        <dbReference type="SAM" id="SignalP"/>
    </source>
</evidence>